<keyword evidence="2" id="KW-1185">Reference proteome</keyword>
<proteinExistence type="predicted"/>
<dbReference type="GeneID" id="64701947"/>
<dbReference type="PANTHER" id="PTHR33096:SF1">
    <property type="entry name" value="CXC1-LIKE CYSTEINE CLUSTER ASSOCIATED WITH KDZ TRANSPOSASES DOMAIN-CONTAINING PROTEIN"/>
    <property type="match status" value="1"/>
</dbReference>
<dbReference type="RefSeq" id="XP_041294961.1">
    <property type="nucleotide sequence ID" value="XM_041439688.1"/>
</dbReference>
<name>A0A9P7FBF4_9AGAM</name>
<dbReference type="Proteomes" id="UP000823399">
    <property type="component" value="Unassembled WGS sequence"/>
</dbReference>
<sequence>MVQSGEQQVLAKYPLAIVSKLLDAFGKDLGGGYDIGCRFKTTLSCSVLGHHAHELNHTSLHLCQLNHLATYVNSLGLEDSEGCERTFSKSNALASSVQYASIFHRRQAIANYFQHNNDYEIYTNLSTFLYNNYKQVLRIIADGQESLPRLMRELGIEDESVFDTWLAEERAYLTLLSQEPTNKTLQMEYWQKLVNLSGSKQDLDAAMAAWTVATPSTVQFGARDVALTNKIETARRHAIENYKKDLKVVQELEMKLSALQVRSAAIRTALDKYNTAARALSPPRPALSWEEVIKYAFLADFNFLRDVWQDISQRPWSTPTGRLTMDTHFKMCHAREEIQCLNIEIRQLATYLHDESRYLIECEMQLQTLHPGLAHQVALHRKIWSIIPGESIEQGPGASASSPTVCIPPQLASDGLHLDQGGKDDDTLEDLEEEENAEADGEEHARILEGIVQVTFNV</sequence>
<dbReference type="AlphaFoldDB" id="A0A9P7FBF4"/>
<evidence type="ECO:0000313" key="1">
    <source>
        <dbReference type="EMBL" id="KAG2111904.1"/>
    </source>
</evidence>
<dbReference type="InterPro" id="IPR040521">
    <property type="entry name" value="KDZ"/>
</dbReference>
<dbReference type="OrthoDB" id="3246730at2759"/>
<gene>
    <name evidence="1" type="ORF">F5147DRAFT_744601</name>
</gene>
<dbReference type="EMBL" id="JABBWM010000016">
    <property type="protein sequence ID" value="KAG2111904.1"/>
    <property type="molecule type" value="Genomic_DNA"/>
</dbReference>
<comment type="caution">
    <text evidence="1">The sequence shown here is derived from an EMBL/GenBank/DDBJ whole genome shotgun (WGS) entry which is preliminary data.</text>
</comment>
<accession>A0A9P7FBF4</accession>
<reference evidence="1" key="1">
    <citation type="journal article" date="2020" name="New Phytol.">
        <title>Comparative genomics reveals dynamic genome evolution in host specialist ectomycorrhizal fungi.</title>
        <authorList>
            <person name="Lofgren L.A."/>
            <person name="Nguyen N.H."/>
            <person name="Vilgalys R."/>
            <person name="Ruytinx J."/>
            <person name="Liao H.L."/>
            <person name="Branco S."/>
            <person name="Kuo A."/>
            <person name="LaButti K."/>
            <person name="Lipzen A."/>
            <person name="Andreopoulos W."/>
            <person name="Pangilinan J."/>
            <person name="Riley R."/>
            <person name="Hundley H."/>
            <person name="Na H."/>
            <person name="Barry K."/>
            <person name="Grigoriev I.V."/>
            <person name="Stajich J.E."/>
            <person name="Kennedy P.G."/>
        </authorList>
    </citation>
    <scope>NUCLEOTIDE SEQUENCE</scope>
    <source>
        <strain evidence="1">FC423</strain>
    </source>
</reference>
<organism evidence="1 2">
    <name type="scientific">Suillus discolor</name>
    <dbReference type="NCBI Taxonomy" id="1912936"/>
    <lineage>
        <taxon>Eukaryota</taxon>
        <taxon>Fungi</taxon>
        <taxon>Dikarya</taxon>
        <taxon>Basidiomycota</taxon>
        <taxon>Agaricomycotina</taxon>
        <taxon>Agaricomycetes</taxon>
        <taxon>Agaricomycetidae</taxon>
        <taxon>Boletales</taxon>
        <taxon>Suillineae</taxon>
        <taxon>Suillaceae</taxon>
        <taxon>Suillus</taxon>
    </lineage>
</organism>
<protein>
    <submittedName>
        <fullName evidence="1">Uncharacterized protein</fullName>
    </submittedName>
</protein>
<evidence type="ECO:0000313" key="2">
    <source>
        <dbReference type="Proteomes" id="UP000823399"/>
    </source>
</evidence>
<dbReference type="Pfam" id="PF18758">
    <property type="entry name" value="KDZ"/>
    <property type="match status" value="1"/>
</dbReference>
<dbReference type="PANTHER" id="PTHR33096">
    <property type="entry name" value="CXC2 DOMAIN-CONTAINING PROTEIN"/>
    <property type="match status" value="1"/>
</dbReference>